<evidence type="ECO:0000313" key="3">
    <source>
        <dbReference type="EMBL" id="CAE0838824.1"/>
    </source>
</evidence>
<sequence length="348" mass="39614">MKRCSFLLLEWAGRKNHWGPIRGKKDMKRVQMKKEHSQRQNPSALPRQPRQPRRVSPWRADTSPNVQVEPAQDSFTDQAQAAAQSSPQMRRQDIQEILQQRHAEMSSGDFEASVLRALDRISPPDYPHSMKYFEEVPSDVAKPVPLPPCPKRTTIPAGYVPHLEAALLQRLGLRFRSLALLVQSFTHPSYVTMNKGDAIRSATLAPLSYVGHAIFQMHMRSYLMQVWPNRADAEYRILIDFWMSKPVVCSLAEHLNLPELALTDAMHAHEDSFLVSKSTAGQQVKKPSIQIGCELFEALVGAIYMDSDILRATDFIQQFAVPYLIRNVPRGVFEELKVFWAEHPLPKG</sequence>
<dbReference type="Pfam" id="PF00636">
    <property type="entry name" value="Ribonuclease_3"/>
    <property type="match status" value="1"/>
</dbReference>
<dbReference type="AlphaFoldDB" id="A0A7S4GJC8"/>
<dbReference type="PROSITE" id="PS50142">
    <property type="entry name" value="RNASE_3_2"/>
    <property type="match status" value="1"/>
</dbReference>
<dbReference type="GO" id="GO:0006396">
    <property type="term" value="P:RNA processing"/>
    <property type="evidence" value="ECO:0007669"/>
    <property type="project" value="InterPro"/>
</dbReference>
<feature type="compositionally biased region" description="Low complexity" evidence="1">
    <location>
        <begin position="71"/>
        <end position="88"/>
    </location>
</feature>
<protein>
    <recommendedName>
        <fullName evidence="2">RNase III domain-containing protein</fullName>
    </recommendedName>
</protein>
<dbReference type="EMBL" id="HBJA01145903">
    <property type="protein sequence ID" value="CAE0838824.1"/>
    <property type="molecule type" value="Transcribed_RNA"/>
</dbReference>
<evidence type="ECO:0000259" key="2">
    <source>
        <dbReference type="PROSITE" id="PS50142"/>
    </source>
</evidence>
<feature type="domain" description="RNase III" evidence="2">
    <location>
        <begin position="164"/>
        <end position="308"/>
    </location>
</feature>
<name>A0A7S4GJC8_9EUGL</name>
<gene>
    <name evidence="3" type="ORF">EGYM00163_LOCUS50196</name>
</gene>
<dbReference type="GO" id="GO:0004525">
    <property type="term" value="F:ribonuclease III activity"/>
    <property type="evidence" value="ECO:0007669"/>
    <property type="project" value="InterPro"/>
</dbReference>
<proteinExistence type="predicted"/>
<dbReference type="CDD" id="cd00593">
    <property type="entry name" value="RIBOc"/>
    <property type="match status" value="1"/>
</dbReference>
<dbReference type="SMART" id="SM00535">
    <property type="entry name" value="RIBOc"/>
    <property type="match status" value="1"/>
</dbReference>
<organism evidence="3">
    <name type="scientific">Eutreptiella gymnastica</name>
    <dbReference type="NCBI Taxonomy" id="73025"/>
    <lineage>
        <taxon>Eukaryota</taxon>
        <taxon>Discoba</taxon>
        <taxon>Euglenozoa</taxon>
        <taxon>Euglenida</taxon>
        <taxon>Spirocuta</taxon>
        <taxon>Euglenophyceae</taxon>
        <taxon>Eutreptiales</taxon>
        <taxon>Eutreptiaceae</taxon>
        <taxon>Eutreptiella</taxon>
    </lineage>
</organism>
<dbReference type="InterPro" id="IPR000999">
    <property type="entry name" value="RNase_III_dom"/>
</dbReference>
<dbReference type="SUPFAM" id="SSF69065">
    <property type="entry name" value="RNase III domain-like"/>
    <property type="match status" value="1"/>
</dbReference>
<dbReference type="Gene3D" id="1.10.1520.10">
    <property type="entry name" value="Ribonuclease III domain"/>
    <property type="match status" value="1"/>
</dbReference>
<feature type="compositionally biased region" description="Basic and acidic residues" evidence="1">
    <location>
        <begin position="28"/>
        <end position="38"/>
    </location>
</feature>
<accession>A0A7S4GJC8</accession>
<feature type="region of interest" description="Disordered" evidence="1">
    <location>
        <begin position="17"/>
        <end position="91"/>
    </location>
</feature>
<dbReference type="InterPro" id="IPR036389">
    <property type="entry name" value="RNase_III_sf"/>
</dbReference>
<reference evidence="3" key="1">
    <citation type="submission" date="2021-01" db="EMBL/GenBank/DDBJ databases">
        <authorList>
            <person name="Corre E."/>
            <person name="Pelletier E."/>
            <person name="Niang G."/>
            <person name="Scheremetjew M."/>
            <person name="Finn R."/>
            <person name="Kale V."/>
            <person name="Holt S."/>
            <person name="Cochrane G."/>
            <person name="Meng A."/>
            <person name="Brown T."/>
            <person name="Cohen L."/>
        </authorList>
    </citation>
    <scope>NUCLEOTIDE SEQUENCE</scope>
    <source>
        <strain evidence="3">CCMP1594</strain>
    </source>
</reference>
<evidence type="ECO:0000256" key="1">
    <source>
        <dbReference type="SAM" id="MobiDB-lite"/>
    </source>
</evidence>